<dbReference type="Gene3D" id="3.30.70.100">
    <property type="match status" value="1"/>
</dbReference>
<sequence>MKDAKERSKAMKIIVDFSGVISMRIEGEYMNQIMIKGKAIDPVAITKLLRKKMRRHVDVVSVSMETKDEPQTSNTRIETVAMPPIQPCTCPYMHAIPYDAEQNPSCSIM</sequence>
<evidence type="ECO:0000313" key="2">
    <source>
        <dbReference type="Proteomes" id="UP001085076"/>
    </source>
</evidence>
<accession>A0A9D5DFY7</accession>
<name>A0A9D5DFY7_9LILI</name>
<dbReference type="Proteomes" id="UP001085076">
    <property type="component" value="Miscellaneous, Linkage group lg01"/>
</dbReference>
<gene>
    <name evidence="1" type="ORF">J5N97_008081</name>
</gene>
<proteinExistence type="predicted"/>
<comment type="caution">
    <text evidence="1">The sequence shown here is derived from an EMBL/GenBank/DDBJ whole genome shotgun (WGS) entry which is preliminary data.</text>
</comment>
<reference evidence="1" key="2">
    <citation type="journal article" date="2022" name="Hortic Res">
        <title>The genome of Dioscorea zingiberensis sheds light on the biosynthesis, origin and evolution of the medicinally important diosgenin saponins.</title>
        <authorList>
            <person name="Li Y."/>
            <person name="Tan C."/>
            <person name="Li Z."/>
            <person name="Guo J."/>
            <person name="Li S."/>
            <person name="Chen X."/>
            <person name="Wang C."/>
            <person name="Dai X."/>
            <person name="Yang H."/>
            <person name="Song W."/>
            <person name="Hou L."/>
            <person name="Xu J."/>
            <person name="Tong Z."/>
            <person name="Xu A."/>
            <person name="Yuan X."/>
            <person name="Wang W."/>
            <person name="Yang Q."/>
            <person name="Chen L."/>
            <person name="Sun Z."/>
            <person name="Wang K."/>
            <person name="Pan B."/>
            <person name="Chen J."/>
            <person name="Bao Y."/>
            <person name="Liu F."/>
            <person name="Qi X."/>
            <person name="Gang D.R."/>
            <person name="Wen J."/>
            <person name="Li J."/>
        </authorList>
    </citation>
    <scope>NUCLEOTIDE SEQUENCE</scope>
    <source>
        <strain evidence="1">Dzin_1.0</strain>
    </source>
</reference>
<dbReference type="AlphaFoldDB" id="A0A9D5DFY7"/>
<reference evidence="1" key="1">
    <citation type="submission" date="2021-03" db="EMBL/GenBank/DDBJ databases">
        <authorList>
            <person name="Li Z."/>
            <person name="Yang C."/>
        </authorList>
    </citation>
    <scope>NUCLEOTIDE SEQUENCE</scope>
    <source>
        <strain evidence="1">Dzin_1.0</strain>
        <tissue evidence="1">Leaf</tissue>
    </source>
</reference>
<organism evidence="1 2">
    <name type="scientific">Dioscorea zingiberensis</name>
    <dbReference type="NCBI Taxonomy" id="325984"/>
    <lineage>
        <taxon>Eukaryota</taxon>
        <taxon>Viridiplantae</taxon>
        <taxon>Streptophyta</taxon>
        <taxon>Embryophyta</taxon>
        <taxon>Tracheophyta</taxon>
        <taxon>Spermatophyta</taxon>
        <taxon>Magnoliopsida</taxon>
        <taxon>Liliopsida</taxon>
        <taxon>Dioscoreales</taxon>
        <taxon>Dioscoreaceae</taxon>
        <taxon>Dioscorea</taxon>
    </lineage>
</organism>
<dbReference type="EMBL" id="JAGGNH010000001">
    <property type="protein sequence ID" value="KAJ0989725.1"/>
    <property type="molecule type" value="Genomic_DNA"/>
</dbReference>
<protein>
    <recommendedName>
        <fullName evidence="3">HMA domain-containing protein</fullName>
    </recommendedName>
</protein>
<keyword evidence="2" id="KW-1185">Reference proteome</keyword>
<evidence type="ECO:0008006" key="3">
    <source>
        <dbReference type="Google" id="ProtNLM"/>
    </source>
</evidence>
<dbReference type="OrthoDB" id="692882at2759"/>
<dbReference type="PANTHER" id="PTHR46371">
    <property type="entry name" value="OS04G0464100 PROTEIN"/>
    <property type="match status" value="1"/>
</dbReference>
<evidence type="ECO:0000313" key="1">
    <source>
        <dbReference type="EMBL" id="KAJ0989725.1"/>
    </source>
</evidence>
<dbReference type="InterPro" id="IPR044296">
    <property type="entry name" value="HIPP46"/>
</dbReference>